<evidence type="ECO:0000313" key="3">
    <source>
        <dbReference type="Proteomes" id="UP000663827"/>
    </source>
</evidence>
<dbReference type="EMBL" id="CAJNJQ010003973">
    <property type="protein sequence ID" value="CAE7207113.1"/>
    <property type="molecule type" value="Genomic_DNA"/>
</dbReference>
<gene>
    <name evidence="2" type="ORF">RDB_LOCUS145658</name>
</gene>
<evidence type="ECO:0000256" key="1">
    <source>
        <dbReference type="SAM" id="MobiDB-lite"/>
    </source>
</evidence>
<evidence type="ECO:0000313" key="2">
    <source>
        <dbReference type="EMBL" id="CAE7207113.1"/>
    </source>
</evidence>
<name>A0A8H3E8D8_9AGAM</name>
<accession>A0A8H3E8D8</accession>
<feature type="non-terminal residue" evidence="2">
    <location>
        <position position="1"/>
    </location>
</feature>
<comment type="caution">
    <text evidence="2">The sequence shown here is derived from an EMBL/GenBank/DDBJ whole genome shotgun (WGS) entry which is preliminary data.</text>
</comment>
<dbReference type="AlphaFoldDB" id="A0A8H3E8D8"/>
<feature type="region of interest" description="Disordered" evidence="1">
    <location>
        <begin position="54"/>
        <end position="84"/>
    </location>
</feature>
<organism evidence="2 3">
    <name type="scientific">Rhizoctonia solani</name>
    <dbReference type="NCBI Taxonomy" id="456999"/>
    <lineage>
        <taxon>Eukaryota</taxon>
        <taxon>Fungi</taxon>
        <taxon>Dikarya</taxon>
        <taxon>Basidiomycota</taxon>
        <taxon>Agaricomycotina</taxon>
        <taxon>Agaricomycetes</taxon>
        <taxon>Cantharellales</taxon>
        <taxon>Ceratobasidiaceae</taxon>
        <taxon>Rhizoctonia</taxon>
    </lineage>
</organism>
<proteinExistence type="predicted"/>
<feature type="compositionally biased region" description="Polar residues" evidence="1">
    <location>
        <begin position="68"/>
        <end position="84"/>
    </location>
</feature>
<protein>
    <submittedName>
        <fullName evidence="2">Uncharacterized protein</fullName>
    </submittedName>
</protein>
<sequence length="84" mass="8687">MAKELTTGPAGLDRYGIWGFKLPAADAAVALADSVVSGLFAHLRIDATSPHRITYQPSGLGKVDQSDGIASTSKGQSPTCGEKQ</sequence>
<dbReference type="Proteomes" id="UP000663827">
    <property type="component" value="Unassembled WGS sequence"/>
</dbReference>
<reference evidence="2" key="1">
    <citation type="submission" date="2021-01" db="EMBL/GenBank/DDBJ databases">
        <authorList>
            <person name="Kaushik A."/>
        </authorList>
    </citation>
    <scope>NUCLEOTIDE SEQUENCE</scope>
    <source>
        <strain evidence="2">AG5</strain>
    </source>
</reference>